<dbReference type="PROSITE" id="PS50157">
    <property type="entry name" value="ZINC_FINGER_C2H2_2"/>
    <property type="match status" value="1"/>
</dbReference>
<dbReference type="EMBL" id="JAPWTK010000090">
    <property type="protein sequence ID" value="KAJ8951090.1"/>
    <property type="molecule type" value="Genomic_DNA"/>
</dbReference>
<feature type="domain" description="C2H2-type" evidence="9">
    <location>
        <begin position="134"/>
        <end position="161"/>
    </location>
</feature>
<feature type="binding site" evidence="8">
    <location>
        <position position="17"/>
    </location>
    <ligand>
        <name>Zn(2+)</name>
        <dbReference type="ChEBI" id="CHEBI:29105"/>
    </ligand>
</feature>
<reference evidence="11" key="1">
    <citation type="journal article" date="2023" name="Insect Mol. Biol.">
        <title>Genome sequencing provides insights into the evolution of gene families encoding plant cell wall-degrading enzymes in longhorned beetles.</title>
        <authorList>
            <person name="Shin N.R."/>
            <person name="Okamura Y."/>
            <person name="Kirsch R."/>
            <person name="Pauchet Y."/>
        </authorList>
    </citation>
    <scope>NUCLEOTIDE SEQUENCE</scope>
    <source>
        <strain evidence="11">AMC_N1</strain>
    </source>
</reference>
<dbReference type="Pfam" id="PF07776">
    <property type="entry name" value="zf-AD"/>
    <property type="match status" value="1"/>
</dbReference>
<dbReference type="InterPro" id="IPR013087">
    <property type="entry name" value="Znf_C2H2_type"/>
</dbReference>
<dbReference type="Gene3D" id="3.40.1800.20">
    <property type="match status" value="1"/>
</dbReference>
<proteinExistence type="predicted"/>
<keyword evidence="2 8" id="KW-0479">Metal-binding</keyword>
<keyword evidence="4 7" id="KW-0863">Zinc-finger</keyword>
<dbReference type="SUPFAM" id="SSF57667">
    <property type="entry name" value="beta-beta-alpha zinc fingers"/>
    <property type="match status" value="1"/>
</dbReference>
<evidence type="ECO:0000256" key="4">
    <source>
        <dbReference type="ARBA" id="ARBA00022771"/>
    </source>
</evidence>
<evidence type="ECO:0000256" key="7">
    <source>
        <dbReference type="PROSITE-ProRule" id="PRU00042"/>
    </source>
</evidence>
<sequence>MDVIYDTINIHSTCRVCLNQDSVMVSFFNEDFIKLFEEITGLKFNETDPLPKLLCGYCVDKLKNFKQFKLTAIENESILRSIIKAEQSKAHYTEGNTFLDTVDNEDTEMHNYKISYEARDDTENKSNTNTATKFECNICRKGVKTIHSLRRHMKIHTGVKPHECSFCGKRFFGTRKFNKTR</sequence>
<evidence type="ECO:0000256" key="5">
    <source>
        <dbReference type="ARBA" id="ARBA00022833"/>
    </source>
</evidence>
<feature type="binding site" evidence="8">
    <location>
        <position position="58"/>
    </location>
    <ligand>
        <name>Zn(2+)</name>
        <dbReference type="ChEBI" id="CHEBI:29105"/>
    </ligand>
</feature>
<dbReference type="SMART" id="SM00355">
    <property type="entry name" value="ZnF_C2H2"/>
    <property type="match status" value="1"/>
</dbReference>
<feature type="binding site" evidence="8">
    <location>
        <position position="14"/>
    </location>
    <ligand>
        <name>Zn(2+)</name>
        <dbReference type="ChEBI" id="CHEBI:29105"/>
    </ligand>
</feature>
<evidence type="ECO:0000313" key="11">
    <source>
        <dbReference type="EMBL" id="KAJ8951090.1"/>
    </source>
</evidence>
<dbReference type="AlphaFoldDB" id="A0AAV8YJE0"/>
<evidence type="ECO:0000256" key="8">
    <source>
        <dbReference type="PROSITE-ProRule" id="PRU01263"/>
    </source>
</evidence>
<gene>
    <name evidence="11" type="ORF">NQ318_003788</name>
</gene>
<evidence type="ECO:0000259" key="9">
    <source>
        <dbReference type="PROSITE" id="PS50157"/>
    </source>
</evidence>
<evidence type="ECO:0000256" key="1">
    <source>
        <dbReference type="ARBA" id="ARBA00004123"/>
    </source>
</evidence>
<keyword evidence="3" id="KW-0677">Repeat</keyword>
<feature type="domain" description="ZAD" evidence="10">
    <location>
        <begin position="12"/>
        <end position="82"/>
    </location>
</feature>
<evidence type="ECO:0000256" key="6">
    <source>
        <dbReference type="ARBA" id="ARBA00023242"/>
    </source>
</evidence>
<comment type="caution">
    <text evidence="11">The sequence shown here is derived from an EMBL/GenBank/DDBJ whole genome shotgun (WGS) entry which is preliminary data.</text>
</comment>
<dbReference type="GO" id="GO:0005634">
    <property type="term" value="C:nucleus"/>
    <property type="evidence" value="ECO:0007669"/>
    <property type="project" value="UniProtKB-SubCell"/>
</dbReference>
<comment type="subcellular location">
    <subcellularLocation>
        <location evidence="1">Nucleus</location>
    </subcellularLocation>
</comment>
<dbReference type="GO" id="GO:0000978">
    <property type="term" value="F:RNA polymerase II cis-regulatory region sequence-specific DNA binding"/>
    <property type="evidence" value="ECO:0007669"/>
    <property type="project" value="TreeGrafter"/>
</dbReference>
<dbReference type="SMART" id="SM00868">
    <property type="entry name" value="zf-AD"/>
    <property type="match status" value="1"/>
</dbReference>
<dbReference type="SUPFAM" id="SSF57716">
    <property type="entry name" value="Glucocorticoid receptor-like (DNA-binding domain)"/>
    <property type="match status" value="1"/>
</dbReference>
<organism evidence="11 12">
    <name type="scientific">Aromia moschata</name>
    <dbReference type="NCBI Taxonomy" id="1265417"/>
    <lineage>
        <taxon>Eukaryota</taxon>
        <taxon>Metazoa</taxon>
        <taxon>Ecdysozoa</taxon>
        <taxon>Arthropoda</taxon>
        <taxon>Hexapoda</taxon>
        <taxon>Insecta</taxon>
        <taxon>Pterygota</taxon>
        <taxon>Neoptera</taxon>
        <taxon>Endopterygota</taxon>
        <taxon>Coleoptera</taxon>
        <taxon>Polyphaga</taxon>
        <taxon>Cucujiformia</taxon>
        <taxon>Chrysomeloidea</taxon>
        <taxon>Cerambycidae</taxon>
        <taxon>Cerambycinae</taxon>
        <taxon>Callichromatini</taxon>
        <taxon>Aromia</taxon>
    </lineage>
</organism>
<dbReference type="GO" id="GO:0008270">
    <property type="term" value="F:zinc ion binding"/>
    <property type="evidence" value="ECO:0007669"/>
    <property type="project" value="UniProtKB-UniRule"/>
</dbReference>
<dbReference type="PROSITE" id="PS00028">
    <property type="entry name" value="ZINC_FINGER_C2H2_1"/>
    <property type="match status" value="1"/>
</dbReference>
<protein>
    <recommendedName>
        <fullName evidence="13">Zinc finger protein</fullName>
    </recommendedName>
</protein>
<dbReference type="InterPro" id="IPR012934">
    <property type="entry name" value="Znf_AD"/>
</dbReference>
<evidence type="ECO:0008006" key="13">
    <source>
        <dbReference type="Google" id="ProtNLM"/>
    </source>
</evidence>
<dbReference type="Proteomes" id="UP001162162">
    <property type="component" value="Unassembled WGS sequence"/>
</dbReference>
<dbReference type="PANTHER" id="PTHR10032">
    <property type="entry name" value="ZINC FINGER PROTEIN WITH KRAB AND SCAN DOMAINS"/>
    <property type="match status" value="1"/>
</dbReference>
<evidence type="ECO:0000256" key="2">
    <source>
        <dbReference type="ARBA" id="ARBA00022723"/>
    </source>
</evidence>
<name>A0AAV8YJE0_9CUCU</name>
<dbReference type="GO" id="GO:0000981">
    <property type="term" value="F:DNA-binding transcription factor activity, RNA polymerase II-specific"/>
    <property type="evidence" value="ECO:0007669"/>
    <property type="project" value="TreeGrafter"/>
</dbReference>
<dbReference type="PANTHER" id="PTHR10032:SF271">
    <property type="entry name" value="RH12261P-RELATED"/>
    <property type="match status" value="1"/>
</dbReference>
<evidence type="ECO:0000259" key="10">
    <source>
        <dbReference type="PROSITE" id="PS51915"/>
    </source>
</evidence>
<dbReference type="PROSITE" id="PS51915">
    <property type="entry name" value="ZAD"/>
    <property type="match status" value="1"/>
</dbReference>
<dbReference type="Gene3D" id="3.30.160.60">
    <property type="entry name" value="Classic Zinc Finger"/>
    <property type="match status" value="2"/>
</dbReference>
<keyword evidence="6" id="KW-0539">Nucleus</keyword>
<keyword evidence="5 8" id="KW-0862">Zinc</keyword>
<accession>A0AAV8YJE0</accession>
<dbReference type="InterPro" id="IPR027756">
    <property type="entry name" value="Ovo-like"/>
</dbReference>
<keyword evidence="12" id="KW-1185">Reference proteome</keyword>
<feature type="binding site" evidence="8">
    <location>
        <position position="55"/>
    </location>
    <ligand>
        <name>Zn(2+)</name>
        <dbReference type="ChEBI" id="CHEBI:29105"/>
    </ligand>
</feature>
<evidence type="ECO:0000256" key="3">
    <source>
        <dbReference type="ARBA" id="ARBA00022737"/>
    </source>
</evidence>
<evidence type="ECO:0000313" key="12">
    <source>
        <dbReference type="Proteomes" id="UP001162162"/>
    </source>
</evidence>
<dbReference type="InterPro" id="IPR036236">
    <property type="entry name" value="Znf_C2H2_sf"/>
</dbReference>